<evidence type="ECO:0000313" key="3">
    <source>
        <dbReference type="EMBL" id="KAK7832518.1"/>
    </source>
</evidence>
<evidence type="ECO:0000256" key="1">
    <source>
        <dbReference type="ARBA" id="ARBA00010364"/>
    </source>
</evidence>
<protein>
    <submittedName>
        <fullName evidence="3">Upf0235 protein</fullName>
    </submittedName>
</protein>
<feature type="domain" description="STEEP1" evidence="2">
    <location>
        <begin position="20"/>
        <end position="125"/>
    </location>
</feature>
<name>A0AAW0K002_QUESU</name>
<dbReference type="InterPro" id="IPR057965">
    <property type="entry name" value="STEEP1_dom"/>
</dbReference>
<evidence type="ECO:0000313" key="4">
    <source>
        <dbReference type="Proteomes" id="UP000237347"/>
    </source>
</evidence>
<dbReference type="AlphaFoldDB" id="A0AAW0K002"/>
<dbReference type="Pfam" id="PF02594">
    <property type="entry name" value="DUF167"/>
    <property type="match status" value="1"/>
</dbReference>
<dbReference type="Pfam" id="PF25809">
    <property type="entry name" value="STEEP1"/>
    <property type="match status" value="1"/>
</dbReference>
<comment type="caution">
    <text evidence="3">The sequence shown here is derived from an EMBL/GenBank/DDBJ whole genome shotgun (WGS) entry which is preliminary data.</text>
</comment>
<sequence length="222" mass="24718">MPKRTTHTYSSEDAAPDGPDSDLFVYYCKHCASHVLITDTQLQKMPKRKTDKAYVLDKTKHLARLNINDAGKVLLKRGEGKLEKQFRMNCMGCGLFVCYRSEEDLEVASFIYVVDGALSTVAAETNPQLEGGLVQVAIEVEDRAQRSAITRVNADDVRVTVAAPAARGEANNELLEFMGKVLGLRLSQMTLQRGWNNKSKLLVVEDLSARQVYEKLLEAVQP</sequence>
<dbReference type="PANTHER" id="PTHR47525:SF1">
    <property type="entry name" value="OS07G0295200 PROTEIN"/>
    <property type="match status" value="1"/>
</dbReference>
<dbReference type="HAMAP" id="MF_00634">
    <property type="entry name" value="UPF0235"/>
    <property type="match status" value="1"/>
</dbReference>
<organism evidence="3 4">
    <name type="scientific">Quercus suber</name>
    <name type="common">Cork oak</name>
    <dbReference type="NCBI Taxonomy" id="58331"/>
    <lineage>
        <taxon>Eukaryota</taxon>
        <taxon>Viridiplantae</taxon>
        <taxon>Streptophyta</taxon>
        <taxon>Embryophyta</taxon>
        <taxon>Tracheophyta</taxon>
        <taxon>Spermatophyta</taxon>
        <taxon>Magnoliopsida</taxon>
        <taxon>eudicotyledons</taxon>
        <taxon>Gunneridae</taxon>
        <taxon>Pentapetalae</taxon>
        <taxon>rosids</taxon>
        <taxon>fabids</taxon>
        <taxon>Fagales</taxon>
        <taxon>Fagaceae</taxon>
        <taxon>Quercus</taxon>
    </lineage>
</organism>
<proteinExistence type="inferred from homology"/>
<dbReference type="SUPFAM" id="SSF69786">
    <property type="entry name" value="YggU-like"/>
    <property type="match status" value="1"/>
</dbReference>
<dbReference type="SMART" id="SM01152">
    <property type="entry name" value="DUF167"/>
    <property type="match status" value="1"/>
</dbReference>
<dbReference type="InterPro" id="IPR053323">
    <property type="entry name" value="UPF0235"/>
</dbReference>
<gene>
    <name evidence="3" type="ORF">CFP56_026326</name>
</gene>
<evidence type="ECO:0000259" key="2">
    <source>
        <dbReference type="Pfam" id="PF25809"/>
    </source>
</evidence>
<accession>A0AAW0K002</accession>
<dbReference type="InterPro" id="IPR003746">
    <property type="entry name" value="DUF167"/>
</dbReference>
<dbReference type="NCBIfam" id="TIGR00251">
    <property type="entry name" value="DUF167 family protein"/>
    <property type="match status" value="1"/>
</dbReference>
<dbReference type="Proteomes" id="UP000237347">
    <property type="component" value="Unassembled WGS sequence"/>
</dbReference>
<keyword evidence="4" id="KW-1185">Reference proteome</keyword>
<dbReference type="EMBL" id="PKMF04000423">
    <property type="protein sequence ID" value="KAK7832518.1"/>
    <property type="molecule type" value="Genomic_DNA"/>
</dbReference>
<comment type="similarity">
    <text evidence="1">Belongs to the UPF0235 family.</text>
</comment>
<reference evidence="3 4" key="1">
    <citation type="journal article" date="2018" name="Sci. Data">
        <title>The draft genome sequence of cork oak.</title>
        <authorList>
            <person name="Ramos A.M."/>
            <person name="Usie A."/>
            <person name="Barbosa P."/>
            <person name="Barros P.M."/>
            <person name="Capote T."/>
            <person name="Chaves I."/>
            <person name="Simoes F."/>
            <person name="Abreu I."/>
            <person name="Carrasquinho I."/>
            <person name="Faro C."/>
            <person name="Guimaraes J.B."/>
            <person name="Mendonca D."/>
            <person name="Nobrega F."/>
            <person name="Rodrigues L."/>
            <person name="Saibo N.J.M."/>
            <person name="Varela M.C."/>
            <person name="Egas C."/>
            <person name="Matos J."/>
            <person name="Miguel C.M."/>
            <person name="Oliveira M.M."/>
            <person name="Ricardo C.P."/>
            <person name="Goncalves S."/>
        </authorList>
    </citation>
    <scope>NUCLEOTIDE SEQUENCE [LARGE SCALE GENOMIC DNA]</scope>
    <source>
        <strain evidence="4">cv. HL8</strain>
    </source>
</reference>
<dbReference type="Gene3D" id="3.30.1200.10">
    <property type="entry name" value="YggU-like"/>
    <property type="match status" value="1"/>
</dbReference>
<dbReference type="InterPro" id="IPR036591">
    <property type="entry name" value="YggU-like_sf"/>
</dbReference>
<dbReference type="PANTHER" id="PTHR47525">
    <property type="entry name" value="OS07G0295200 PROTEIN"/>
    <property type="match status" value="1"/>
</dbReference>